<evidence type="ECO:0000313" key="12">
    <source>
        <dbReference type="EMBL" id="ODV98091.1"/>
    </source>
</evidence>
<dbReference type="InterPro" id="IPR009038">
    <property type="entry name" value="GOLD_dom"/>
</dbReference>
<feature type="transmembrane region" description="Helical" evidence="9">
    <location>
        <begin position="181"/>
        <end position="200"/>
    </location>
</feature>
<evidence type="ECO:0000256" key="1">
    <source>
        <dbReference type="ARBA" id="ARBA00004479"/>
    </source>
</evidence>
<keyword evidence="8" id="KW-0175">Coiled coil</keyword>
<proteinExistence type="inferred from homology"/>
<evidence type="ECO:0000256" key="2">
    <source>
        <dbReference type="ARBA" id="ARBA00007104"/>
    </source>
</evidence>
<reference evidence="13" key="1">
    <citation type="submission" date="2016-05" db="EMBL/GenBank/DDBJ databases">
        <title>Comparative genomics of biotechnologically important yeasts.</title>
        <authorList>
            <consortium name="DOE Joint Genome Institute"/>
            <person name="Riley R."/>
            <person name="Haridas S."/>
            <person name="Wolfe K.H."/>
            <person name="Lopes M.R."/>
            <person name="Hittinger C.T."/>
            <person name="Goker M."/>
            <person name="Salamov A."/>
            <person name="Wisecaver J."/>
            <person name="Long T.M."/>
            <person name="Aerts A.L."/>
            <person name="Barry K."/>
            <person name="Choi C."/>
            <person name="Clum A."/>
            <person name="Coughlan A.Y."/>
            <person name="Deshpande S."/>
            <person name="Douglass A.P."/>
            <person name="Hanson S.J."/>
            <person name="Klenk H.-P."/>
            <person name="Labutti K."/>
            <person name="Lapidus A."/>
            <person name="Lindquist E."/>
            <person name="Lipzen A."/>
            <person name="Meier-Kolthoff J.P."/>
            <person name="Ohm R.A."/>
            <person name="Otillar R.P."/>
            <person name="Pangilinan J."/>
            <person name="Peng Y."/>
            <person name="Rokas A."/>
            <person name="Rosa C.A."/>
            <person name="Scheuner C."/>
            <person name="Sibirny A.A."/>
            <person name="Slot J.C."/>
            <person name="Stielow J.B."/>
            <person name="Sun H."/>
            <person name="Kurtzman C.P."/>
            <person name="Blackwell M."/>
            <person name="Grigoriev I.V."/>
            <person name="Jeffries T.W."/>
        </authorList>
    </citation>
    <scope>NUCLEOTIDE SEQUENCE [LARGE SCALE GENOMIC DNA]</scope>
    <source>
        <strain evidence="13">NRRL Y-2460</strain>
    </source>
</reference>
<dbReference type="GO" id="GO:0016020">
    <property type="term" value="C:membrane"/>
    <property type="evidence" value="ECO:0007669"/>
    <property type="project" value="UniProtKB-SubCell"/>
</dbReference>
<evidence type="ECO:0000256" key="3">
    <source>
        <dbReference type="ARBA" id="ARBA00022692"/>
    </source>
</evidence>
<feature type="signal peptide" evidence="10">
    <location>
        <begin position="1"/>
        <end position="20"/>
    </location>
</feature>
<feature type="chain" id="PRO_5009163442" description="GOLD domain-containing protein" evidence="10">
    <location>
        <begin position="21"/>
        <end position="213"/>
    </location>
</feature>
<feature type="domain" description="GOLD" evidence="11">
    <location>
        <begin position="30"/>
        <end position="125"/>
    </location>
</feature>
<keyword evidence="4 10" id="KW-0732">Signal</keyword>
<evidence type="ECO:0000256" key="5">
    <source>
        <dbReference type="ARBA" id="ARBA00022989"/>
    </source>
</evidence>
<comment type="similarity">
    <text evidence="2 7">Belongs to the EMP24/GP25L family.</text>
</comment>
<evidence type="ECO:0000256" key="4">
    <source>
        <dbReference type="ARBA" id="ARBA00022729"/>
    </source>
</evidence>
<feature type="coiled-coil region" evidence="8">
    <location>
        <begin position="132"/>
        <end position="159"/>
    </location>
</feature>
<dbReference type="InterPro" id="IPR015720">
    <property type="entry name" value="Emp24-like"/>
</dbReference>
<keyword evidence="5 9" id="KW-1133">Transmembrane helix</keyword>
<dbReference type="Pfam" id="PF01105">
    <property type="entry name" value="EMP24_GP25L"/>
    <property type="match status" value="1"/>
</dbReference>
<dbReference type="OrthoDB" id="3427at2759"/>
<evidence type="ECO:0000256" key="9">
    <source>
        <dbReference type="SAM" id="Phobius"/>
    </source>
</evidence>
<keyword evidence="3 7" id="KW-0812">Transmembrane</keyword>
<keyword evidence="6 9" id="KW-0472">Membrane</keyword>
<dbReference type="STRING" id="669874.A0A1E4U272"/>
<evidence type="ECO:0000256" key="6">
    <source>
        <dbReference type="ARBA" id="ARBA00023136"/>
    </source>
</evidence>
<dbReference type="PROSITE" id="PS50866">
    <property type="entry name" value="GOLD"/>
    <property type="match status" value="1"/>
</dbReference>
<dbReference type="PANTHER" id="PTHR22811">
    <property type="entry name" value="TRANSMEMBRANE EMP24 DOMAIN-CONTAINING PROTEIN"/>
    <property type="match status" value="1"/>
</dbReference>
<comment type="subcellular location">
    <subcellularLocation>
        <location evidence="1 7">Membrane</location>
        <topology evidence="1 7">Single-pass type I membrane protein</topology>
    </subcellularLocation>
</comment>
<sequence length="213" mass="24797">MKSFIVYLVSLFFCLAQINCFHFYLEGGEKKCFYKELVEGTLLVGKYRVEPYENQGALNKEKLGVNLYIEEVFDNDHRVVNQKGPATGDFTFTALDSGEHRICLQPQFGGWFAKIKTKTTFDIEVGDNTILDSKKTNEIQSLNERIKTLNKKLDLIKKEELLIREREREFRDTSERVNSKAVKYSIIQVIILFSIGFYQLHSLRGFFVKQKIL</sequence>
<name>A0A1E4U272_PACTA</name>
<dbReference type="Proteomes" id="UP000094236">
    <property type="component" value="Unassembled WGS sequence"/>
</dbReference>
<keyword evidence="13" id="KW-1185">Reference proteome</keyword>
<evidence type="ECO:0000256" key="10">
    <source>
        <dbReference type="SAM" id="SignalP"/>
    </source>
</evidence>
<evidence type="ECO:0000256" key="8">
    <source>
        <dbReference type="SAM" id="Coils"/>
    </source>
</evidence>
<gene>
    <name evidence="12" type="ORF">PACTADRAFT_47913</name>
</gene>
<accession>A0A1E4U272</accession>
<evidence type="ECO:0000259" key="11">
    <source>
        <dbReference type="PROSITE" id="PS50866"/>
    </source>
</evidence>
<organism evidence="12 13">
    <name type="scientific">Pachysolen tannophilus NRRL Y-2460</name>
    <dbReference type="NCBI Taxonomy" id="669874"/>
    <lineage>
        <taxon>Eukaryota</taxon>
        <taxon>Fungi</taxon>
        <taxon>Dikarya</taxon>
        <taxon>Ascomycota</taxon>
        <taxon>Saccharomycotina</taxon>
        <taxon>Pichiomycetes</taxon>
        <taxon>Pachysolenaceae</taxon>
        <taxon>Pachysolen</taxon>
    </lineage>
</organism>
<protein>
    <recommendedName>
        <fullName evidence="11">GOLD domain-containing protein</fullName>
    </recommendedName>
</protein>
<dbReference type="SMART" id="SM01190">
    <property type="entry name" value="EMP24_GP25L"/>
    <property type="match status" value="1"/>
</dbReference>
<dbReference type="EMBL" id="KV454011">
    <property type="protein sequence ID" value="ODV98091.1"/>
    <property type="molecule type" value="Genomic_DNA"/>
</dbReference>
<dbReference type="AlphaFoldDB" id="A0A1E4U272"/>
<evidence type="ECO:0000313" key="13">
    <source>
        <dbReference type="Proteomes" id="UP000094236"/>
    </source>
</evidence>
<evidence type="ECO:0000256" key="7">
    <source>
        <dbReference type="RuleBase" id="RU003827"/>
    </source>
</evidence>